<keyword evidence="3" id="KW-1185">Reference proteome</keyword>
<name>A0A9P9YW56_9MUSC</name>
<sequence>MQCIFRRSAVTVSICLLTKVGWQFDPDMESAMKSISPHSASTTNRTVYLMKVQSNCVVCLPPVTKF</sequence>
<evidence type="ECO:0008006" key="4">
    <source>
        <dbReference type="Google" id="ProtNLM"/>
    </source>
</evidence>
<dbReference type="EMBL" id="JAMKOV010000001">
    <property type="protein sequence ID" value="KAI8044275.1"/>
    <property type="molecule type" value="Genomic_DNA"/>
</dbReference>
<feature type="non-terminal residue" evidence="2">
    <location>
        <position position="66"/>
    </location>
</feature>
<keyword evidence="1" id="KW-0732">Signal</keyword>
<proteinExistence type="predicted"/>
<accession>A0A9P9YW56</accession>
<reference evidence="2" key="1">
    <citation type="journal article" date="2023" name="Genome Biol. Evol.">
        <title>Long-read-based Genome Assembly of Drosophila gunungcola Reveals Fewer Chemosensory Genes in Flower-breeding Species.</title>
        <authorList>
            <person name="Negi A."/>
            <person name="Liao B.Y."/>
            <person name="Yeh S.D."/>
        </authorList>
    </citation>
    <scope>NUCLEOTIDE SEQUENCE</scope>
    <source>
        <strain evidence="2">Sukarami</strain>
    </source>
</reference>
<gene>
    <name evidence="2" type="ORF">M5D96_000426</name>
</gene>
<dbReference type="AlphaFoldDB" id="A0A9P9YW56"/>
<evidence type="ECO:0000256" key="1">
    <source>
        <dbReference type="SAM" id="SignalP"/>
    </source>
</evidence>
<feature type="chain" id="PRO_5040113897" description="Secreted protein" evidence="1">
    <location>
        <begin position="24"/>
        <end position="66"/>
    </location>
</feature>
<dbReference type="Proteomes" id="UP001059596">
    <property type="component" value="Chromosome 3R"/>
</dbReference>
<protein>
    <recommendedName>
        <fullName evidence="4">Secreted protein</fullName>
    </recommendedName>
</protein>
<feature type="signal peptide" evidence="1">
    <location>
        <begin position="1"/>
        <end position="23"/>
    </location>
</feature>
<evidence type="ECO:0000313" key="2">
    <source>
        <dbReference type="EMBL" id="KAI8044275.1"/>
    </source>
</evidence>
<organism evidence="2 3">
    <name type="scientific">Drosophila gunungcola</name>
    <name type="common">fruit fly</name>
    <dbReference type="NCBI Taxonomy" id="103775"/>
    <lineage>
        <taxon>Eukaryota</taxon>
        <taxon>Metazoa</taxon>
        <taxon>Ecdysozoa</taxon>
        <taxon>Arthropoda</taxon>
        <taxon>Hexapoda</taxon>
        <taxon>Insecta</taxon>
        <taxon>Pterygota</taxon>
        <taxon>Neoptera</taxon>
        <taxon>Endopterygota</taxon>
        <taxon>Diptera</taxon>
        <taxon>Brachycera</taxon>
        <taxon>Muscomorpha</taxon>
        <taxon>Ephydroidea</taxon>
        <taxon>Drosophilidae</taxon>
        <taxon>Drosophila</taxon>
        <taxon>Sophophora</taxon>
    </lineage>
</organism>
<comment type="caution">
    <text evidence="2">The sequence shown here is derived from an EMBL/GenBank/DDBJ whole genome shotgun (WGS) entry which is preliminary data.</text>
</comment>
<evidence type="ECO:0000313" key="3">
    <source>
        <dbReference type="Proteomes" id="UP001059596"/>
    </source>
</evidence>